<reference evidence="2" key="1">
    <citation type="journal article" date="2023" name="PhytoFront">
        <title>Draft Genome Resources of Seven Strains of Tilletia horrida, Causal Agent of Kernel Smut of Rice.</title>
        <authorList>
            <person name="Khanal S."/>
            <person name="Antony Babu S."/>
            <person name="Zhou X.G."/>
        </authorList>
    </citation>
    <scope>NUCLEOTIDE SEQUENCE</scope>
    <source>
        <strain evidence="2">TX3</strain>
    </source>
</reference>
<protein>
    <recommendedName>
        <fullName evidence="4">F-box domain-containing protein</fullName>
    </recommendedName>
</protein>
<evidence type="ECO:0008006" key="4">
    <source>
        <dbReference type="Google" id="ProtNLM"/>
    </source>
</evidence>
<evidence type="ECO:0000313" key="2">
    <source>
        <dbReference type="EMBL" id="KAK0518905.1"/>
    </source>
</evidence>
<accession>A0AAN6JGQ3</accession>
<proteinExistence type="predicted"/>
<comment type="caution">
    <text evidence="2">The sequence shown here is derived from an EMBL/GenBank/DDBJ whole genome shotgun (WGS) entry which is preliminary data.</text>
</comment>
<dbReference type="SUPFAM" id="SSF81383">
    <property type="entry name" value="F-box domain"/>
    <property type="match status" value="1"/>
</dbReference>
<name>A0AAN6JGQ3_9BASI</name>
<gene>
    <name evidence="2" type="ORF">OC842_007636</name>
</gene>
<sequence length="268" mass="29951">MAHTVPASLLTLPAELLHAILTLPALDYRDLAILRGTCRTLRTILAGPRYDYALFRLQPDEKLAQKSIASLDEAQAEDKDLFFDALNGQPCYLLRASSCPIELHPTLHKLLWHPVYERPRSEPGGTNASTLPYMLQGVRCMSSLDRPTWLGESASRPALSEVRVSASPQGHTTNRTSDFFMHIPATDGGQAVTVEQVINASIINLEALMPAKRQQWPHYGIYTSRAWWIIPEQDCDVSELIIDFTFSGLTEKDFNAARPRATRAYFDG</sequence>
<keyword evidence="3" id="KW-1185">Reference proteome</keyword>
<feature type="chain" id="PRO_5042949628" description="F-box domain-containing protein" evidence="1">
    <location>
        <begin position="20"/>
        <end position="268"/>
    </location>
</feature>
<organism evidence="2 3">
    <name type="scientific">Tilletia horrida</name>
    <dbReference type="NCBI Taxonomy" id="155126"/>
    <lineage>
        <taxon>Eukaryota</taxon>
        <taxon>Fungi</taxon>
        <taxon>Dikarya</taxon>
        <taxon>Basidiomycota</taxon>
        <taxon>Ustilaginomycotina</taxon>
        <taxon>Exobasidiomycetes</taxon>
        <taxon>Tilletiales</taxon>
        <taxon>Tilletiaceae</taxon>
        <taxon>Tilletia</taxon>
    </lineage>
</organism>
<keyword evidence="1" id="KW-0732">Signal</keyword>
<feature type="signal peptide" evidence="1">
    <location>
        <begin position="1"/>
        <end position="19"/>
    </location>
</feature>
<dbReference type="Proteomes" id="UP001176521">
    <property type="component" value="Unassembled WGS sequence"/>
</dbReference>
<evidence type="ECO:0000256" key="1">
    <source>
        <dbReference type="SAM" id="SignalP"/>
    </source>
</evidence>
<evidence type="ECO:0000313" key="3">
    <source>
        <dbReference type="Proteomes" id="UP001176521"/>
    </source>
</evidence>
<dbReference type="EMBL" id="JAPDMQ010001132">
    <property type="protein sequence ID" value="KAK0518905.1"/>
    <property type="molecule type" value="Genomic_DNA"/>
</dbReference>
<dbReference type="AlphaFoldDB" id="A0AAN6JGQ3"/>
<dbReference type="InterPro" id="IPR036047">
    <property type="entry name" value="F-box-like_dom_sf"/>
</dbReference>